<comment type="caution">
    <text evidence="1">The sequence shown here is derived from an EMBL/GenBank/DDBJ whole genome shotgun (WGS) entry which is preliminary data.</text>
</comment>
<proteinExistence type="predicted"/>
<gene>
    <name evidence="1" type="ORF">K3G42_004363</name>
</gene>
<evidence type="ECO:0000313" key="1">
    <source>
        <dbReference type="EMBL" id="KAH8001330.1"/>
    </source>
</evidence>
<evidence type="ECO:0000313" key="2">
    <source>
        <dbReference type="Proteomes" id="UP000827872"/>
    </source>
</evidence>
<organism evidence="1 2">
    <name type="scientific">Sphaerodactylus townsendi</name>
    <dbReference type="NCBI Taxonomy" id="933632"/>
    <lineage>
        <taxon>Eukaryota</taxon>
        <taxon>Metazoa</taxon>
        <taxon>Chordata</taxon>
        <taxon>Craniata</taxon>
        <taxon>Vertebrata</taxon>
        <taxon>Euteleostomi</taxon>
        <taxon>Lepidosauria</taxon>
        <taxon>Squamata</taxon>
        <taxon>Bifurcata</taxon>
        <taxon>Gekkota</taxon>
        <taxon>Sphaerodactylidae</taxon>
        <taxon>Sphaerodactylus</taxon>
    </lineage>
</organism>
<keyword evidence="2" id="KW-1185">Reference proteome</keyword>
<protein>
    <submittedName>
        <fullName evidence="1">Uncharacterized protein</fullName>
    </submittedName>
</protein>
<sequence length="216" mass="22971">MGAGGGRDKRKLLMAPPVPLFLWKGSLGTVFLSLVSVSAGEAALAQPRANYIGEKSLEGIGKKETLTNSNKSETGCSYTKHFRMPAQDGNTPVISQLPRKASKPSNDFSGSTCVDFLFHMDRNSGEKALHGGQMSLLAVLQGRKEVLDGLQATPGLCSSNQLQITAWRIVGQLDGLGQSLNAASHLPGPCLTQLPCPRLLVSALKFVQPGLWKTVS</sequence>
<accession>A0ACB8F7J2</accession>
<dbReference type="EMBL" id="CM037621">
    <property type="protein sequence ID" value="KAH8001330.1"/>
    <property type="molecule type" value="Genomic_DNA"/>
</dbReference>
<reference evidence="1" key="1">
    <citation type="submission" date="2021-08" db="EMBL/GenBank/DDBJ databases">
        <title>The first chromosome-level gecko genome reveals the dynamic sex chromosomes of Neotropical dwarf geckos (Sphaerodactylidae: Sphaerodactylus).</title>
        <authorList>
            <person name="Pinto B.J."/>
            <person name="Keating S.E."/>
            <person name="Gamble T."/>
        </authorList>
    </citation>
    <scope>NUCLEOTIDE SEQUENCE</scope>
    <source>
        <strain evidence="1">TG3544</strain>
    </source>
</reference>
<name>A0ACB8F7J2_9SAUR</name>
<dbReference type="Proteomes" id="UP000827872">
    <property type="component" value="Linkage Group LG08"/>
</dbReference>